<evidence type="ECO:0000313" key="3">
    <source>
        <dbReference type="Proteomes" id="UP000824120"/>
    </source>
</evidence>
<sequence>MSTKGRVINKGRTIKYRQGNGKTSCLGTQSTNEGEHSTKRSRGRPPHLVHLRDPQRGQEEDHWHLAALTKGARGRPPIAPQHLMHPQHPQKSARGRPISSLVHLLHVHHR</sequence>
<feature type="compositionally biased region" description="Basic residues" evidence="1">
    <location>
        <begin position="39"/>
        <end position="49"/>
    </location>
</feature>
<evidence type="ECO:0000256" key="1">
    <source>
        <dbReference type="SAM" id="MobiDB-lite"/>
    </source>
</evidence>
<accession>A0A9J5XG84</accession>
<organism evidence="2 3">
    <name type="scientific">Solanum commersonii</name>
    <name type="common">Commerson's wild potato</name>
    <name type="synonym">Commerson's nightshade</name>
    <dbReference type="NCBI Taxonomy" id="4109"/>
    <lineage>
        <taxon>Eukaryota</taxon>
        <taxon>Viridiplantae</taxon>
        <taxon>Streptophyta</taxon>
        <taxon>Embryophyta</taxon>
        <taxon>Tracheophyta</taxon>
        <taxon>Spermatophyta</taxon>
        <taxon>Magnoliopsida</taxon>
        <taxon>eudicotyledons</taxon>
        <taxon>Gunneridae</taxon>
        <taxon>Pentapetalae</taxon>
        <taxon>asterids</taxon>
        <taxon>lamiids</taxon>
        <taxon>Solanales</taxon>
        <taxon>Solanaceae</taxon>
        <taxon>Solanoideae</taxon>
        <taxon>Solaneae</taxon>
        <taxon>Solanum</taxon>
    </lineage>
</organism>
<dbReference type="EMBL" id="JACXVP010000009">
    <property type="protein sequence ID" value="KAG5587377.1"/>
    <property type="molecule type" value="Genomic_DNA"/>
</dbReference>
<reference evidence="2 3" key="1">
    <citation type="submission" date="2020-09" db="EMBL/GenBank/DDBJ databases">
        <title>De no assembly of potato wild relative species, Solanum commersonii.</title>
        <authorList>
            <person name="Cho K."/>
        </authorList>
    </citation>
    <scope>NUCLEOTIDE SEQUENCE [LARGE SCALE GENOMIC DNA]</scope>
    <source>
        <strain evidence="2">LZ3.2</strain>
        <tissue evidence="2">Leaf</tissue>
    </source>
</reference>
<keyword evidence="3" id="KW-1185">Reference proteome</keyword>
<name>A0A9J5XG84_SOLCO</name>
<dbReference type="Proteomes" id="UP000824120">
    <property type="component" value="Chromosome 9"/>
</dbReference>
<comment type="caution">
    <text evidence="2">The sequence shown here is derived from an EMBL/GenBank/DDBJ whole genome shotgun (WGS) entry which is preliminary data.</text>
</comment>
<feature type="region of interest" description="Disordered" evidence="1">
    <location>
        <begin position="1"/>
        <end position="59"/>
    </location>
</feature>
<evidence type="ECO:0000313" key="2">
    <source>
        <dbReference type="EMBL" id="KAG5587377.1"/>
    </source>
</evidence>
<feature type="compositionally biased region" description="Polar residues" evidence="1">
    <location>
        <begin position="20"/>
        <end position="32"/>
    </location>
</feature>
<protein>
    <submittedName>
        <fullName evidence="2">Uncharacterized protein</fullName>
    </submittedName>
</protein>
<feature type="region of interest" description="Disordered" evidence="1">
    <location>
        <begin position="72"/>
        <end position="110"/>
    </location>
</feature>
<gene>
    <name evidence="2" type="ORF">H5410_047811</name>
</gene>
<feature type="compositionally biased region" description="Basic and acidic residues" evidence="1">
    <location>
        <begin position="50"/>
        <end position="59"/>
    </location>
</feature>
<dbReference type="AlphaFoldDB" id="A0A9J5XG84"/>
<proteinExistence type="predicted"/>